<comment type="caution">
    <text evidence="4">The sequence shown here is derived from an EMBL/GenBank/DDBJ whole genome shotgun (WGS) entry which is preliminary data.</text>
</comment>
<dbReference type="GO" id="GO:0043190">
    <property type="term" value="C:ATP-binding cassette (ABC) transporter complex"/>
    <property type="evidence" value="ECO:0007669"/>
    <property type="project" value="InterPro"/>
</dbReference>
<evidence type="ECO:0000313" key="4">
    <source>
        <dbReference type="EMBL" id="GGG52304.1"/>
    </source>
</evidence>
<evidence type="ECO:0000256" key="1">
    <source>
        <dbReference type="ARBA" id="ARBA00004418"/>
    </source>
</evidence>
<dbReference type="InterPro" id="IPR000914">
    <property type="entry name" value="SBP_5_dom"/>
</dbReference>
<dbReference type="Pfam" id="PF00496">
    <property type="entry name" value="SBP_bac_5"/>
    <property type="match status" value="1"/>
</dbReference>
<name>A0A8J3ED46_9PROT</name>
<dbReference type="AlphaFoldDB" id="A0A8J3ED46"/>
<dbReference type="Gene3D" id="3.10.105.10">
    <property type="entry name" value="Dipeptide-binding Protein, Domain 3"/>
    <property type="match status" value="1"/>
</dbReference>
<proteinExistence type="inferred from homology"/>
<dbReference type="GO" id="GO:0030288">
    <property type="term" value="C:outer membrane-bounded periplasmic space"/>
    <property type="evidence" value="ECO:0007669"/>
    <property type="project" value="UniProtKB-ARBA"/>
</dbReference>
<dbReference type="GO" id="GO:0015833">
    <property type="term" value="P:peptide transport"/>
    <property type="evidence" value="ECO:0007669"/>
    <property type="project" value="TreeGrafter"/>
</dbReference>
<dbReference type="Gene3D" id="3.90.76.10">
    <property type="entry name" value="Dipeptide-binding Protein, Domain 1"/>
    <property type="match status" value="1"/>
</dbReference>
<comment type="subcellular location">
    <subcellularLocation>
        <location evidence="1">Periplasm</location>
    </subcellularLocation>
</comment>
<sequence>MTDRPIARRTLLQSAGAGAVAAGLGGVSSFAVWRSAEAQQDPRTLVVAGDSDIDTLDPHSFKSIGAYLAQANIYDSPLTWRVRPVEGRPGLFRSHPGEYEGGICESWSLERDGATIVLRLREGVRFPSGRPVDAAALKFGFDRGVQSPGYMRVVVPLLTRINSPDAFVVRDARTVAINMPAPTPLGLEALALITNSVIDPEEVKAHATPSDPWAAEWMRRNVAGIGPYRLTKNEPGVEFVLEATPNHWRPEPFFRRIVVKFVPSEADRVLLLRRRAVDIVSGRPGLSPRSVASLQGAPGLQTITVPDTVCHWLNMNCQRAPFNNVKVRQAINYAIPIQAILPNVVQGFGAQMRSPLPALMPGHDGTVSPYRHDIERARALMREAGLGSEPIPVTLSIRVGWLPHEQAATWIQPELEKLGFRVTISRETDATFRQTAIRGDHQLSIESWQSWINDPFFHMFFNFHTNARGTNSSRYSNPALDRLIDENMHETDPEKRLAAARQGQRMLVEDAVWGFLWYDNWTRVARADLTGVEKRWDTFERFFSMRLAA</sequence>
<organism evidence="4 5">
    <name type="scientific">Caldovatus sediminis</name>
    <dbReference type="NCBI Taxonomy" id="2041189"/>
    <lineage>
        <taxon>Bacteria</taxon>
        <taxon>Pseudomonadati</taxon>
        <taxon>Pseudomonadota</taxon>
        <taxon>Alphaproteobacteria</taxon>
        <taxon>Acetobacterales</taxon>
        <taxon>Roseomonadaceae</taxon>
        <taxon>Caldovatus</taxon>
    </lineage>
</organism>
<dbReference type="Proteomes" id="UP000597507">
    <property type="component" value="Unassembled WGS sequence"/>
</dbReference>
<keyword evidence="5" id="KW-1185">Reference proteome</keyword>
<dbReference type="CDD" id="cd08512">
    <property type="entry name" value="PBP2_NikA_DppA_OppA_like_7"/>
    <property type="match status" value="1"/>
</dbReference>
<dbReference type="EMBL" id="BMKS01000028">
    <property type="protein sequence ID" value="GGG52304.1"/>
    <property type="molecule type" value="Genomic_DNA"/>
</dbReference>
<evidence type="ECO:0000313" key="5">
    <source>
        <dbReference type="Proteomes" id="UP000597507"/>
    </source>
</evidence>
<feature type="domain" description="Solute-binding protein family 5" evidence="3">
    <location>
        <begin position="99"/>
        <end position="465"/>
    </location>
</feature>
<reference evidence="4 5" key="1">
    <citation type="journal article" date="2014" name="Int. J. Syst. Evol. Microbiol.">
        <title>Complete genome sequence of Corynebacterium casei LMG S-19264T (=DSM 44701T), isolated from a smear-ripened cheese.</title>
        <authorList>
            <consortium name="US DOE Joint Genome Institute (JGI-PGF)"/>
            <person name="Walter F."/>
            <person name="Albersmeier A."/>
            <person name="Kalinowski J."/>
            <person name="Ruckert C."/>
        </authorList>
    </citation>
    <scope>NUCLEOTIDE SEQUENCE [LARGE SCALE GENOMIC DNA]</scope>
    <source>
        <strain evidence="4 5">CGMCC 1.16330</strain>
    </source>
</reference>
<protein>
    <submittedName>
        <fullName evidence="4">ABC transporter substrate-binding protein</fullName>
    </submittedName>
</protein>
<comment type="similarity">
    <text evidence="2">Belongs to the bacterial solute-binding protein 5 family.</text>
</comment>
<dbReference type="GO" id="GO:1904680">
    <property type="term" value="F:peptide transmembrane transporter activity"/>
    <property type="evidence" value="ECO:0007669"/>
    <property type="project" value="TreeGrafter"/>
</dbReference>
<dbReference type="InterPro" id="IPR006311">
    <property type="entry name" value="TAT_signal"/>
</dbReference>
<dbReference type="PANTHER" id="PTHR30290">
    <property type="entry name" value="PERIPLASMIC BINDING COMPONENT OF ABC TRANSPORTER"/>
    <property type="match status" value="1"/>
</dbReference>
<accession>A0A8J3ED46</accession>
<dbReference type="PROSITE" id="PS51318">
    <property type="entry name" value="TAT"/>
    <property type="match status" value="1"/>
</dbReference>
<dbReference type="RefSeq" id="WP_188904299.1">
    <property type="nucleotide sequence ID" value="NZ_BMKS01000028.1"/>
</dbReference>
<gene>
    <name evidence="4" type="ORF">GCM10010964_44310</name>
</gene>
<dbReference type="PIRSF" id="PIRSF002741">
    <property type="entry name" value="MppA"/>
    <property type="match status" value="1"/>
</dbReference>
<evidence type="ECO:0000259" key="3">
    <source>
        <dbReference type="Pfam" id="PF00496"/>
    </source>
</evidence>
<dbReference type="InterPro" id="IPR039424">
    <property type="entry name" value="SBP_5"/>
</dbReference>
<dbReference type="InterPro" id="IPR030678">
    <property type="entry name" value="Peptide/Ni-bd"/>
</dbReference>
<dbReference type="SUPFAM" id="SSF53850">
    <property type="entry name" value="Periplasmic binding protein-like II"/>
    <property type="match status" value="1"/>
</dbReference>
<evidence type="ECO:0000256" key="2">
    <source>
        <dbReference type="ARBA" id="ARBA00005695"/>
    </source>
</evidence>
<dbReference type="Gene3D" id="3.40.190.10">
    <property type="entry name" value="Periplasmic binding protein-like II"/>
    <property type="match status" value="1"/>
</dbReference>